<dbReference type="HOGENOM" id="CLU_042078_0_0_1"/>
<keyword evidence="3" id="KW-1185">Reference proteome</keyword>
<dbReference type="AlphaFoldDB" id="F4RC22"/>
<dbReference type="RefSeq" id="XP_007406540.1">
    <property type="nucleotide sequence ID" value="XM_007406478.1"/>
</dbReference>
<reference evidence="3" key="1">
    <citation type="journal article" date="2011" name="Proc. Natl. Acad. Sci. U.S.A.">
        <title>Obligate biotrophy features unraveled by the genomic analysis of rust fungi.</title>
        <authorList>
            <person name="Duplessis S."/>
            <person name="Cuomo C.A."/>
            <person name="Lin Y.-C."/>
            <person name="Aerts A."/>
            <person name="Tisserant E."/>
            <person name="Veneault-Fourrey C."/>
            <person name="Joly D.L."/>
            <person name="Hacquard S."/>
            <person name="Amselem J."/>
            <person name="Cantarel B.L."/>
            <person name="Chiu R."/>
            <person name="Coutinho P.M."/>
            <person name="Feau N."/>
            <person name="Field M."/>
            <person name="Frey P."/>
            <person name="Gelhaye E."/>
            <person name="Goldberg J."/>
            <person name="Grabherr M.G."/>
            <person name="Kodira C.D."/>
            <person name="Kohler A."/>
            <person name="Kuees U."/>
            <person name="Lindquist E.A."/>
            <person name="Lucas S.M."/>
            <person name="Mago R."/>
            <person name="Mauceli E."/>
            <person name="Morin E."/>
            <person name="Murat C."/>
            <person name="Pangilinan J.L."/>
            <person name="Park R."/>
            <person name="Pearson M."/>
            <person name="Quesneville H."/>
            <person name="Rouhier N."/>
            <person name="Sakthikumar S."/>
            <person name="Salamov A.A."/>
            <person name="Schmutz J."/>
            <person name="Selles B."/>
            <person name="Shapiro H."/>
            <person name="Tanguay P."/>
            <person name="Tuskan G.A."/>
            <person name="Henrissat B."/>
            <person name="Van de Peer Y."/>
            <person name="Rouze P."/>
            <person name="Ellis J.G."/>
            <person name="Dodds P.N."/>
            <person name="Schein J.E."/>
            <person name="Zhong S."/>
            <person name="Hamelin R.C."/>
            <person name="Grigoriev I.V."/>
            <person name="Szabo L.J."/>
            <person name="Martin F."/>
        </authorList>
    </citation>
    <scope>NUCLEOTIDE SEQUENCE [LARGE SCALE GENOMIC DNA]</scope>
    <source>
        <strain evidence="3">98AG31 / pathotype 3-4-7</strain>
    </source>
</reference>
<dbReference type="InParanoid" id="F4RC22"/>
<feature type="region of interest" description="Disordered" evidence="1">
    <location>
        <begin position="356"/>
        <end position="384"/>
    </location>
</feature>
<dbReference type="VEuPathDB" id="FungiDB:MELLADRAFT_103660"/>
<name>F4RC22_MELLP</name>
<sequence length="497" mass="55330">MWSLSGFQILQKPLPPPKPGVMCGFVCPDVGCKRECKYFKKTGYDQLIGIRCLSGARGAYIVSPFLEHVENEIKKYNLSWRSDSHWNLPSTLSNLLLLPPTPTLSDTQVPIVQGTRLGFDGRTAEGHQKSRKISPKCRNALCAACCCKLAITCLYHQPPNQTLANSTPIVASQDLTGRAIASLPPRRVRPVLQCAQANRHIGKYLSQEEGDLINSTQRLSESRRITHLSQSSKMAKVLHEAAEELLGPRWGLKPWVCQSPSDWCMTDSSMSFNYKPTPTKLLIRGVNVSLVDCNLRETPPISIHLSPPRSSLNTSDLFARQVPLDGWGSDIELIDPPIASTSSTSSHATNRQKINVIESSNPPIASTSSHGPKNQKIEMDPTSDSESSVIIIKRGKKIKTNKTEWPGTTLKLSEILIWCSKAPKSSLRGVGVQAWVECFGDRFEQKMKTAYGYCEWVELVMIKTLKRWDFNGDRTVKEGTKAFHVEFQMAKRLAKSI</sequence>
<dbReference type="KEGG" id="mlr:MELLADRAFT_103660"/>
<organism evidence="3">
    <name type="scientific">Melampsora larici-populina (strain 98AG31 / pathotype 3-4-7)</name>
    <name type="common">Poplar leaf rust fungus</name>
    <dbReference type="NCBI Taxonomy" id="747676"/>
    <lineage>
        <taxon>Eukaryota</taxon>
        <taxon>Fungi</taxon>
        <taxon>Dikarya</taxon>
        <taxon>Basidiomycota</taxon>
        <taxon>Pucciniomycotina</taxon>
        <taxon>Pucciniomycetes</taxon>
        <taxon>Pucciniales</taxon>
        <taxon>Melampsoraceae</taxon>
        <taxon>Melampsora</taxon>
    </lineage>
</organism>
<gene>
    <name evidence="2" type="ORF">MELLADRAFT_103660</name>
</gene>
<evidence type="ECO:0000313" key="2">
    <source>
        <dbReference type="EMBL" id="EGG10239.1"/>
    </source>
</evidence>
<dbReference type="EMBL" id="GL883095">
    <property type="protein sequence ID" value="EGG10239.1"/>
    <property type="molecule type" value="Genomic_DNA"/>
</dbReference>
<evidence type="ECO:0000313" key="3">
    <source>
        <dbReference type="Proteomes" id="UP000001072"/>
    </source>
</evidence>
<proteinExistence type="predicted"/>
<feature type="compositionally biased region" description="Polar residues" evidence="1">
    <location>
        <begin position="356"/>
        <end position="372"/>
    </location>
</feature>
<evidence type="ECO:0000256" key="1">
    <source>
        <dbReference type="SAM" id="MobiDB-lite"/>
    </source>
</evidence>
<dbReference type="GeneID" id="18922040"/>
<dbReference type="Proteomes" id="UP000001072">
    <property type="component" value="Unassembled WGS sequence"/>
</dbReference>
<accession>F4RC22</accession>
<protein>
    <submittedName>
        <fullName evidence="2">Uncharacterized protein</fullName>
    </submittedName>
</protein>